<dbReference type="PROSITE" id="PS50887">
    <property type="entry name" value="GGDEF"/>
    <property type="match status" value="1"/>
</dbReference>
<dbReference type="InterPro" id="IPR043128">
    <property type="entry name" value="Rev_trsase/Diguanyl_cyclase"/>
</dbReference>
<dbReference type="InterPro" id="IPR029787">
    <property type="entry name" value="Nucleotide_cyclase"/>
</dbReference>
<dbReference type="SUPFAM" id="SSF141868">
    <property type="entry name" value="EAL domain-like"/>
    <property type="match status" value="1"/>
</dbReference>
<dbReference type="InterPro" id="IPR001633">
    <property type="entry name" value="EAL_dom"/>
</dbReference>
<dbReference type="Gene3D" id="3.30.70.270">
    <property type="match status" value="1"/>
</dbReference>
<evidence type="ECO:0000259" key="2">
    <source>
        <dbReference type="PROSITE" id="PS50887"/>
    </source>
</evidence>
<dbReference type="CDD" id="cd01949">
    <property type="entry name" value="GGDEF"/>
    <property type="match status" value="1"/>
</dbReference>
<dbReference type="InterPro" id="IPR052155">
    <property type="entry name" value="Biofilm_reg_signaling"/>
</dbReference>
<dbReference type="Gene3D" id="3.20.20.450">
    <property type="entry name" value="EAL domain"/>
    <property type="match status" value="1"/>
</dbReference>
<dbReference type="SUPFAM" id="SSF55073">
    <property type="entry name" value="Nucleotide cyclase"/>
    <property type="match status" value="1"/>
</dbReference>
<gene>
    <name evidence="3" type="ORF">SFMTTN_3331</name>
</gene>
<dbReference type="Pfam" id="PF00563">
    <property type="entry name" value="EAL"/>
    <property type="match status" value="1"/>
</dbReference>
<dbReference type="RefSeq" id="WP_223247898.1">
    <property type="nucleotide sequence ID" value="NZ_BGOW01000045.1"/>
</dbReference>
<keyword evidence="4" id="KW-1185">Reference proteome</keyword>
<evidence type="ECO:0000313" key="4">
    <source>
        <dbReference type="Proteomes" id="UP000286806"/>
    </source>
</evidence>
<dbReference type="InterPro" id="IPR035919">
    <property type="entry name" value="EAL_sf"/>
</dbReference>
<comment type="caution">
    <text evidence="3">The sequence shown here is derived from an EMBL/GenBank/DDBJ whole genome shotgun (WGS) entry which is preliminary data.</text>
</comment>
<protein>
    <submittedName>
        <fullName evidence="3">Diguanylate cyclase/phosphodiesterase</fullName>
    </submittedName>
</protein>
<evidence type="ECO:0000313" key="3">
    <source>
        <dbReference type="EMBL" id="GBL47491.1"/>
    </source>
</evidence>
<dbReference type="Pfam" id="PF00990">
    <property type="entry name" value="GGDEF"/>
    <property type="match status" value="1"/>
</dbReference>
<dbReference type="CDD" id="cd01948">
    <property type="entry name" value="EAL"/>
    <property type="match status" value="1"/>
</dbReference>
<sequence>MFVMPDIPPRANLKIQLENLMEAAGDAVFQLNDKGEILSASKRTIELIKPDGILIGLLLSDLAVPEENTLISAAVTQAIQSGRHSQVNVQIKTHASVHCFDFLITAYATGQGNMELLAVGRNIAQQLATEESLRHLATHDALTGLPNRSLLSDRLSMAMAQARRTGKGFAVVALDLDGFKKINDALGHPVGDVLLREASMRLRDTLRDTDTLARVGGDEFIALLPNALTEADIQIVARRMIAAIQLPFEIQGHALYVSTSIGIATYPNHGDNEVALLAHADLALYRAKETGKARYVLYDPQTFTKPVHDVSIEAAMFEAVKNGEFLLHYQPVVDATTRQIMGFEALMRWMHPDLGLVPPIQFIPMAENNGLITLLGAWVLKAACVQIRHFEEAAGRQLYISVNVSPRQFRNDHFLETVDEAMKLSDLQGSQLLLEITEGILMSDPDHAETLLTAIAARGVRIAIDDFGTGYSSLAYLKRFPINTLKIDRTFVKDLPGSVKDAAICDVVISLASHLNLNTIAEGVEDEQQLQFLAKQGCTLIQGFLTGHPMLPDEAIAALKANSAAAFVI</sequence>
<organism evidence="3 4">
    <name type="scientific">Sulfuriferula multivorans</name>
    <dbReference type="NCBI Taxonomy" id="1559896"/>
    <lineage>
        <taxon>Bacteria</taxon>
        <taxon>Pseudomonadati</taxon>
        <taxon>Pseudomonadota</taxon>
        <taxon>Betaproteobacteria</taxon>
        <taxon>Nitrosomonadales</taxon>
        <taxon>Sulfuricellaceae</taxon>
        <taxon>Sulfuriferula</taxon>
    </lineage>
</organism>
<feature type="domain" description="GGDEF" evidence="2">
    <location>
        <begin position="167"/>
        <end position="300"/>
    </location>
</feature>
<feature type="domain" description="EAL" evidence="1">
    <location>
        <begin position="309"/>
        <end position="563"/>
    </location>
</feature>
<dbReference type="PANTHER" id="PTHR44757">
    <property type="entry name" value="DIGUANYLATE CYCLASE DGCP"/>
    <property type="match status" value="1"/>
</dbReference>
<accession>A0A401JHL3</accession>
<proteinExistence type="predicted"/>
<dbReference type="PANTHER" id="PTHR44757:SF2">
    <property type="entry name" value="BIOFILM ARCHITECTURE MAINTENANCE PROTEIN MBAA"/>
    <property type="match status" value="1"/>
</dbReference>
<dbReference type="NCBIfam" id="TIGR00254">
    <property type="entry name" value="GGDEF"/>
    <property type="match status" value="1"/>
</dbReference>
<reference evidence="3 4" key="1">
    <citation type="journal article" date="2019" name="Front. Microbiol.">
        <title>Genomes of Neutrophilic Sulfur-Oxidizing Chemolithoautotrophs Representing 9 Proteobacterial Species From 8 Genera.</title>
        <authorList>
            <person name="Watanabe T."/>
            <person name="Kojima H."/>
            <person name="Umezawa K."/>
            <person name="Hori C."/>
            <person name="Takasuka T.E."/>
            <person name="Kato Y."/>
            <person name="Fukui M."/>
        </authorList>
    </citation>
    <scope>NUCLEOTIDE SEQUENCE [LARGE SCALE GENOMIC DNA]</scope>
    <source>
        <strain evidence="3 4">TTN</strain>
    </source>
</reference>
<evidence type="ECO:0000259" key="1">
    <source>
        <dbReference type="PROSITE" id="PS50883"/>
    </source>
</evidence>
<dbReference type="InterPro" id="IPR000160">
    <property type="entry name" value="GGDEF_dom"/>
</dbReference>
<dbReference type="GO" id="GO:0003824">
    <property type="term" value="F:catalytic activity"/>
    <property type="evidence" value="ECO:0007669"/>
    <property type="project" value="UniProtKB-ARBA"/>
</dbReference>
<dbReference type="Gene3D" id="3.30.450.20">
    <property type="entry name" value="PAS domain"/>
    <property type="match status" value="1"/>
</dbReference>
<dbReference type="SMART" id="SM00052">
    <property type="entry name" value="EAL"/>
    <property type="match status" value="1"/>
</dbReference>
<dbReference type="PROSITE" id="PS50883">
    <property type="entry name" value="EAL"/>
    <property type="match status" value="1"/>
</dbReference>
<dbReference type="EMBL" id="BGOW01000045">
    <property type="protein sequence ID" value="GBL47491.1"/>
    <property type="molecule type" value="Genomic_DNA"/>
</dbReference>
<name>A0A401JHL3_9PROT</name>
<dbReference type="Proteomes" id="UP000286806">
    <property type="component" value="Unassembled WGS sequence"/>
</dbReference>
<dbReference type="AlphaFoldDB" id="A0A401JHL3"/>
<dbReference type="SMART" id="SM00267">
    <property type="entry name" value="GGDEF"/>
    <property type="match status" value="1"/>
</dbReference>
<dbReference type="FunFam" id="3.30.70.270:FF:000001">
    <property type="entry name" value="Diguanylate cyclase domain protein"/>
    <property type="match status" value="1"/>
</dbReference>